<dbReference type="VEuPathDB" id="FungiDB:GW608_H05313"/>
<name>A0A0W0DNF3_CANGB</name>
<organism evidence="1 2">
    <name type="scientific">Candida glabrata</name>
    <name type="common">Yeast</name>
    <name type="synonym">Torulopsis glabrata</name>
    <dbReference type="NCBI Taxonomy" id="5478"/>
    <lineage>
        <taxon>Eukaryota</taxon>
        <taxon>Fungi</taxon>
        <taxon>Dikarya</taxon>
        <taxon>Ascomycota</taxon>
        <taxon>Saccharomycotina</taxon>
        <taxon>Saccharomycetes</taxon>
        <taxon>Saccharomycetales</taxon>
        <taxon>Saccharomycetaceae</taxon>
        <taxon>Nakaseomyces</taxon>
    </lineage>
</organism>
<dbReference type="OMA" id="IRTRWIV"/>
<dbReference type="PhylomeDB" id="A0A0W0DNF3"/>
<comment type="caution">
    <text evidence="1">The sequence shown here is derived from an EMBL/GenBank/DDBJ whole genome shotgun (WGS) entry which is preliminary data.</text>
</comment>
<evidence type="ECO:0000313" key="2">
    <source>
        <dbReference type="Proteomes" id="UP000054886"/>
    </source>
</evidence>
<evidence type="ECO:0000313" key="1">
    <source>
        <dbReference type="EMBL" id="KTA96624.1"/>
    </source>
</evidence>
<dbReference type="EMBL" id="LLZZ01000171">
    <property type="protein sequence ID" value="KTA96624.1"/>
    <property type="molecule type" value="Genomic_DNA"/>
</dbReference>
<gene>
    <name evidence="1" type="ORF">AO440_002120</name>
</gene>
<dbReference type="VEuPathDB" id="FungiDB:GVI51_H05159"/>
<dbReference type="VEuPathDB" id="FungiDB:B1J91_H05313g"/>
<proteinExistence type="predicted"/>
<protein>
    <submittedName>
        <fullName evidence="1">Uncharacterized protein</fullName>
    </submittedName>
</protein>
<accession>A0A0W0DNF3</accession>
<reference evidence="1 2" key="1">
    <citation type="submission" date="2015-10" db="EMBL/GenBank/DDBJ databases">
        <title>Draft genomes sequences of Candida glabrata isolates 1A, 1B, 2A, 2B, 3A and 3B.</title>
        <authorList>
            <person name="Haavelsrud O.E."/>
            <person name="Gaustad P."/>
        </authorList>
    </citation>
    <scope>NUCLEOTIDE SEQUENCE [LARGE SCALE GENOMIC DNA]</scope>
    <source>
        <strain evidence="1">910700640</strain>
    </source>
</reference>
<dbReference type="AlphaFoldDB" id="A0A0W0DNF3"/>
<dbReference type="VEuPathDB" id="FungiDB:GWK60_H05225"/>
<sequence length="159" mass="18868">MGFSRNFKGDSRKRPHSPDLYAIGEFKKSKLIEDLERLSLNDDVVSENNGLQIVDHNKFRRPHKDDTSHPGDRKWVITQIVDLMRAESLQVIPWIDYKQFAYNEWLKWYKIKLLSDDTLMIDIDNLLENDFYMRVEPTSNYRGQIEGNNETEDMDIDID</sequence>
<dbReference type="VEuPathDB" id="FungiDB:CAGL0H05313g"/>
<dbReference type="Proteomes" id="UP000054886">
    <property type="component" value="Unassembled WGS sequence"/>
</dbReference>